<evidence type="ECO:0000313" key="2">
    <source>
        <dbReference type="EMBL" id="BDS12020.1"/>
    </source>
</evidence>
<evidence type="ECO:0000313" key="3">
    <source>
        <dbReference type="Proteomes" id="UP001060919"/>
    </source>
</evidence>
<dbReference type="RefSeq" id="WP_264793144.1">
    <property type="nucleotide sequence ID" value="NZ_AP026867.1"/>
</dbReference>
<sequence>MRKLYSGILATAIGALCSMPVDMMAQKGPSEGTSGNVRTKIVRDCEYEVLPGLAEVTSIEMLRPASESALKYDEHEVLFTFTPMEGGDLLEMLRDTDIEFVLRSRAVRVPVGPEYIKKKGLKVGTKYAMNLLQTKNRDACLERFTYESKALDNDLFEAYENIIDYTKEAYVRQLEEKERAHERRKANEEDVTVTETVDPTVETPKAEVETTTDRFDYGGLSEEEIANLTEAEMRALVEKNLRKEIEDGGTPTSYGGASAGIDEAAIRAEIEAKKREEYAAQLAEAENAGTVSSISSNKKATKSTTKSTNAATDAIREAKRKAKEAEKEAKLEEKRKEQEALEKKRKEEEIRAKIEKEIEAEIQREIEEKAEAARLAAAQDAKKEEEERNKKMAALEKIKEIEREMSQRIVDETKRKDCVFGERISGTIEVVKVSKVKEANLSHLKYTEYEVLVTFRPDNFGDLSKKEKKEWEAQFTFTLDPMGQNANPGAGYIRKYKVFKASKYQGFAQPLQSGICNEMMLYSPDLPNDSSKIKLK</sequence>
<dbReference type="EMBL" id="AP026867">
    <property type="protein sequence ID" value="BDS12020.1"/>
    <property type="molecule type" value="Genomic_DNA"/>
</dbReference>
<dbReference type="KEGG" id="aup:AsAng_0027350"/>
<feature type="compositionally biased region" description="Basic and acidic residues" evidence="1">
    <location>
        <begin position="323"/>
        <end position="346"/>
    </location>
</feature>
<evidence type="ECO:0000256" key="1">
    <source>
        <dbReference type="SAM" id="MobiDB-lite"/>
    </source>
</evidence>
<name>A0A915YF69_9BACT</name>
<dbReference type="AlphaFoldDB" id="A0A915YF69"/>
<dbReference type="Proteomes" id="UP001060919">
    <property type="component" value="Chromosome"/>
</dbReference>
<feature type="compositionally biased region" description="Low complexity" evidence="1">
    <location>
        <begin position="193"/>
        <end position="203"/>
    </location>
</feature>
<proteinExistence type="predicted"/>
<gene>
    <name evidence="2" type="ORF">AsAng_0027350</name>
</gene>
<protein>
    <submittedName>
        <fullName evidence="2">Uncharacterized protein</fullName>
    </submittedName>
</protein>
<feature type="compositionally biased region" description="Low complexity" evidence="1">
    <location>
        <begin position="292"/>
        <end position="312"/>
    </location>
</feature>
<accession>A0A915YF69</accession>
<feature type="region of interest" description="Disordered" evidence="1">
    <location>
        <begin position="284"/>
        <end position="346"/>
    </location>
</feature>
<feature type="region of interest" description="Disordered" evidence="1">
    <location>
        <begin position="181"/>
        <end position="208"/>
    </location>
</feature>
<organism evidence="2 3">
    <name type="scientific">Aureispira anguillae</name>
    <dbReference type="NCBI Taxonomy" id="2864201"/>
    <lineage>
        <taxon>Bacteria</taxon>
        <taxon>Pseudomonadati</taxon>
        <taxon>Bacteroidota</taxon>
        <taxon>Saprospiria</taxon>
        <taxon>Saprospirales</taxon>
        <taxon>Saprospiraceae</taxon>
        <taxon>Aureispira</taxon>
    </lineage>
</organism>
<keyword evidence="3" id="KW-1185">Reference proteome</keyword>
<reference evidence="2" key="1">
    <citation type="submission" date="2022-09" db="EMBL/GenBank/DDBJ databases">
        <title>Aureispira anguillicida sp. nov., isolated from Leptocephalus of Japanese eel Anguilla japonica.</title>
        <authorList>
            <person name="Yuasa K."/>
            <person name="Mekata T."/>
            <person name="Ikunari K."/>
        </authorList>
    </citation>
    <scope>NUCLEOTIDE SEQUENCE</scope>
    <source>
        <strain evidence="2">EL160426</strain>
    </source>
</reference>